<dbReference type="InterPro" id="IPR033469">
    <property type="entry name" value="CYTH-like_dom_sf"/>
</dbReference>
<dbReference type="PANTHER" id="PTHR34932">
    <property type="entry name" value="TRPL TRANSLOCATION DEFECT PROTEIN 14"/>
    <property type="match status" value="1"/>
</dbReference>
<protein>
    <recommendedName>
        <fullName evidence="1">NadR/Ttd14 AAA domain-containing protein</fullName>
    </recommendedName>
</protein>
<dbReference type="InterPro" id="IPR038727">
    <property type="entry name" value="NadR/Ttd14_AAA_dom"/>
</dbReference>
<dbReference type="PANTHER" id="PTHR34932:SF1">
    <property type="entry name" value="TRPL TRANSLOCATION DEFECT PROTEIN 14"/>
    <property type="match status" value="1"/>
</dbReference>
<dbReference type="GO" id="GO:0045494">
    <property type="term" value="P:photoreceptor cell maintenance"/>
    <property type="evidence" value="ECO:0007669"/>
    <property type="project" value="TreeGrafter"/>
</dbReference>
<reference evidence="2" key="2">
    <citation type="submission" date="2022-10" db="EMBL/GenBank/DDBJ databases">
        <authorList>
            <consortium name="ENA_rothamsted_submissions"/>
            <consortium name="culmorum"/>
            <person name="King R."/>
        </authorList>
    </citation>
    <scope>NUCLEOTIDE SEQUENCE</scope>
</reference>
<proteinExistence type="predicted"/>
<dbReference type="Pfam" id="PF13521">
    <property type="entry name" value="AAA_28"/>
    <property type="match status" value="1"/>
</dbReference>
<evidence type="ECO:0000313" key="3">
    <source>
        <dbReference type="Proteomes" id="UP001154329"/>
    </source>
</evidence>
<dbReference type="GO" id="GO:0035091">
    <property type="term" value="F:phosphatidylinositol binding"/>
    <property type="evidence" value="ECO:0007669"/>
    <property type="project" value="TreeGrafter"/>
</dbReference>
<organism evidence="2 3">
    <name type="scientific">Aphis gossypii</name>
    <name type="common">Cotton aphid</name>
    <dbReference type="NCBI Taxonomy" id="80765"/>
    <lineage>
        <taxon>Eukaryota</taxon>
        <taxon>Metazoa</taxon>
        <taxon>Ecdysozoa</taxon>
        <taxon>Arthropoda</taxon>
        <taxon>Hexapoda</taxon>
        <taxon>Insecta</taxon>
        <taxon>Pterygota</taxon>
        <taxon>Neoptera</taxon>
        <taxon>Paraneoptera</taxon>
        <taxon>Hemiptera</taxon>
        <taxon>Sternorrhyncha</taxon>
        <taxon>Aphidomorpha</taxon>
        <taxon>Aphidoidea</taxon>
        <taxon>Aphididae</taxon>
        <taxon>Aphidini</taxon>
        <taxon>Aphis</taxon>
        <taxon>Aphis</taxon>
    </lineage>
</organism>
<dbReference type="GO" id="GO:0005525">
    <property type="term" value="F:GTP binding"/>
    <property type="evidence" value="ECO:0007669"/>
    <property type="project" value="TreeGrafter"/>
</dbReference>
<dbReference type="AlphaFoldDB" id="A0A9P0JFI5"/>
<reference evidence="2" key="1">
    <citation type="submission" date="2022-02" db="EMBL/GenBank/DDBJ databases">
        <authorList>
            <person name="King R."/>
        </authorList>
    </citation>
    <scope>NUCLEOTIDE SEQUENCE</scope>
</reference>
<dbReference type="FunFam" id="2.40.320.10:FF:000003">
    <property type="entry name" value="Uncharacterized protein, isoform C"/>
    <property type="match status" value="1"/>
</dbReference>
<evidence type="ECO:0000259" key="1">
    <source>
        <dbReference type="Pfam" id="PF13521"/>
    </source>
</evidence>
<dbReference type="GO" id="GO:0070300">
    <property type="term" value="F:phosphatidic acid binding"/>
    <property type="evidence" value="ECO:0007669"/>
    <property type="project" value="TreeGrafter"/>
</dbReference>
<dbReference type="InterPro" id="IPR053227">
    <property type="entry name" value="TRPL-trafficking_regulator"/>
</dbReference>
<gene>
    <name evidence="2" type="ORF">APHIGO_LOCUS9440</name>
</gene>
<feature type="domain" description="NadR/Ttd14 AAA" evidence="1">
    <location>
        <begin position="49"/>
        <end position="225"/>
    </location>
</feature>
<dbReference type="EMBL" id="OU899036">
    <property type="protein sequence ID" value="CAH1733059.1"/>
    <property type="molecule type" value="Genomic_DNA"/>
</dbReference>
<dbReference type="SUPFAM" id="SSF55154">
    <property type="entry name" value="CYTH-like phosphatases"/>
    <property type="match status" value="1"/>
</dbReference>
<keyword evidence="3" id="KW-1185">Reference proteome</keyword>
<name>A0A9P0JFI5_APHGO</name>
<sequence>MVMLENIINELHRPARKIFPRRTVITGSKDNLWQADLLDVQSHYKQNYGPCGGKTTGQSKLCTFFENLGWKVYRVPETANVLLSGGIKFSDLSEDQVDTFQENLLKSMLSIENTYFELGKSCDQNCLIICDRGAMDAAAYIPSHKWDRIMKNNGLNVVDLRDNRYDQIIHMVSAACGAEDFYTTEDHASRSEDVALAKNLDVKASTSWIGHPYFDVIDNSSDFENKIRRMIAAVCQKLGINTDDSLAKNAKKRKWLVKYLPDDQLFPPFQDFEVTHYYLQTYTKNMQSRLRKRGQKGHWNYTHTIRKPKVQDQVVEIKVQLSHRSYSSLLLLTDEKHYPIYKTRRCFIYNNQYFQMDIYRKPCHKRCKGLILLETHSVLEDQELLDRLPKFLDIEAEVTGNAAYSMFNLSLVEDWEKSKIFCH</sequence>
<dbReference type="Gene3D" id="2.40.320.10">
    <property type="entry name" value="Hypothetical Protein Pfu-838710-001"/>
    <property type="match status" value="1"/>
</dbReference>
<dbReference type="FunFam" id="3.40.50.300:FF:001321">
    <property type="entry name" value="Uncharacterized protein, isoform B"/>
    <property type="match status" value="1"/>
</dbReference>
<dbReference type="Proteomes" id="UP001154329">
    <property type="component" value="Chromosome 3"/>
</dbReference>
<accession>A0A9P0JFI5</accession>
<evidence type="ECO:0000313" key="2">
    <source>
        <dbReference type="EMBL" id="CAH1733059.1"/>
    </source>
</evidence>